<dbReference type="GeneID" id="90541859"/>
<dbReference type="KEGG" id="vnx:VNE69_07103"/>
<dbReference type="AlphaFoldDB" id="A0AAX4JDJ8"/>
<organism evidence="1 2">
    <name type="scientific">Vairimorpha necatrix</name>
    <dbReference type="NCBI Taxonomy" id="6039"/>
    <lineage>
        <taxon>Eukaryota</taxon>
        <taxon>Fungi</taxon>
        <taxon>Fungi incertae sedis</taxon>
        <taxon>Microsporidia</taxon>
        <taxon>Nosematidae</taxon>
        <taxon>Vairimorpha</taxon>
    </lineage>
</organism>
<dbReference type="Proteomes" id="UP001334084">
    <property type="component" value="Chromosome 7"/>
</dbReference>
<dbReference type="EMBL" id="CP142732">
    <property type="protein sequence ID" value="WUR04034.1"/>
    <property type="molecule type" value="Genomic_DNA"/>
</dbReference>
<reference evidence="1" key="1">
    <citation type="journal article" date="2024" name="BMC Genomics">
        <title>Functional annotation of a divergent genome using sequence and structure-based similarity.</title>
        <authorList>
            <person name="Svedberg D."/>
            <person name="Winiger R.R."/>
            <person name="Berg A."/>
            <person name="Sharma H."/>
            <person name="Tellgren-Roth C."/>
            <person name="Debrunner-Vossbrinck B.A."/>
            <person name="Vossbrinck C.R."/>
            <person name="Barandun J."/>
        </authorList>
    </citation>
    <scope>NUCLEOTIDE SEQUENCE</scope>
    <source>
        <strain evidence="1">Illinois isolate</strain>
    </source>
</reference>
<accession>A0AAX4JDJ8</accession>
<evidence type="ECO:0000313" key="1">
    <source>
        <dbReference type="EMBL" id="WUR04034.1"/>
    </source>
</evidence>
<name>A0AAX4JDJ8_9MICR</name>
<dbReference type="RefSeq" id="XP_065330179.1">
    <property type="nucleotide sequence ID" value="XM_065474107.1"/>
</dbReference>
<protein>
    <submittedName>
        <fullName evidence="1">Uncharacterized protein</fullName>
    </submittedName>
</protein>
<proteinExistence type="predicted"/>
<sequence>MNKKVLKTIELIKRSYAQPLIFNTLINHLSFLLESCNPLYEMTDDWSKILIYSVTPNRIPNQGLDSKILNLLKKLRKDKLENESKLKIQIILYYMKNRKLKYSNHLIVYELVTNYMEINDFFDGLIISIFCSSINANLFGLEQNQKYRHDSVIHLLKMILKYKLSDINRFISLPLFIQYDLQFNILDFDLQNDLQTFCKLESICFFAKFCKNENFIKKVMPKNEIFLDFLGKFINREFVIYNEKFKVNLLLEDREIFEKIEEEYKKSNDPIKFKNDLLDFISNL</sequence>
<keyword evidence="2" id="KW-1185">Reference proteome</keyword>
<evidence type="ECO:0000313" key="2">
    <source>
        <dbReference type="Proteomes" id="UP001334084"/>
    </source>
</evidence>
<gene>
    <name evidence="1" type="ORF">VNE69_07103</name>
</gene>